<dbReference type="EMBL" id="KT820662">
    <property type="protein sequence ID" value="ALH23340.1"/>
    <property type="molecule type" value="Genomic_DNA"/>
</dbReference>
<name>A0A0N9R487_9VIRU</name>
<sequence length="69" mass="8444">MIFSLERKLKPKFFFLYILQHNEGSSRLRDQDHTRSRQRQGQEQIQSQWGLFKQTSQAQATRERKKDIY</sequence>
<organism evidence="2 3">
    <name type="scientific">Chrysochromulina ericina virus CeV-01B</name>
    <dbReference type="NCBI Taxonomy" id="3070830"/>
    <lineage>
        <taxon>Viruses</taxon>
        <taxon>Varidnaviria</taxon>
        <taxon>Bamfordvirae</taxon>
        <taxon>Nucleocytoviricota</taxon>
        <taxon>Megaviricetes</taxon>
        <taxon>Imitervirales</taxon>
        <taxon>Mesomimiviridae</taxon>
        <taxon>Tethysvirus</taxon>
        <taxon>Tethysvirus raunefjordenense</taxon>
    </lineage>
</organism>
<feature type="compositionally biased region" description="Basic and acidic residues" evidence="1">
    <location>
        <begin position="25"/>
        <end position="35"/>
    </location>
</feature>
<proteinExistence type="predicted"/>
<evidence type="ECO:0000313" key="3">
    <source>
        <dbReference type="Proteomes" id="UP000203826"/>
    </source>
</evidence>
<evidence type="ECO:0000313" key="2">
    <source>
        <dbReference type="EMBL" id="ALH23340.1"/>
    </source>
</evidence>
<feature type="region of interest" description="Disordered" evidence="1">
    <location>
        <begin position="25"/>
        <end position="69"/>
    </location>
</feature>
<dbReference type="Proteomes" id="UP000203826">
    <property type="component" value="Segment"/>
</dbReference>
<evidence type="ECO:0000256" key="1">
    <source>
        <dbReference type="SAM" id="MobiDB-lite"/>
    </source>
</evidence>
<reference evidence="2 3" key="1">
    <citation type="journal article" date="2015" name="Genome Announc.">
        <title>The 474-Kilobase-Pair Complete Genome Sequence of CeV-01B, a Virus Infecting Haptolina (Chrysochromulina) ericina (Prymnesiophyceae).</title>
        <authorList>
            <person name="Gallot-Lavallee L."/>
            <person name="Pagarete A."/>
            <person name="Legendre M."/>
            <person name="Santini S."/>
            <person name="Sandaa R.A."/>
            <person name="Himmelbauer H."/>
            <person name="Ogata H."/>
            <person name="Bratbak G."/>
            <person name="Claverie J.M."/>
        </authorList>
    </citation>
    <scope>NUCLEOTIDE SEQUENCE [LARGE SCALE GENOMIC DNA]</scope>
    <source>
        <strain evidence="2">CeV-01B</strain>
    </source>
</reference>
<accession>A0A0N9R487</accession>
<protein>
    <submittedName>
        <fullName evidence="2">Uncharacterized protein</fullName>
    </submittedName>
</protein>
<dbReference type="KEGG" id="vg:26049301"/>
<keyword evidence="3" id="KW-1185">Reference proteome</keyword>
<feature type="compositionally biased region" description="Low complexity" evidence="1">
    <location>
        <begin position="39"/>
        <end position="48"/>
    </location>
</feature>
<gene>
    <name evidence="2" type="ORF">ceV_434</name>
</gene>